<dbReference type="PROSITE" id="PS50850">
    <property type="entry name" value="MFS"/>
    <property type="match status" value="1"/>
</dbReference>
<feature type="transmembrane region" description="Helical" evidence="7">
    <location>
        <begin position="340"/>
        <end position="365"/>
    </location>
</feature>
<dbReference type="EMBL" id="PDJK01000001">
    <property type="protein sequence ID" value="PFG57339.1"/>
    <property type="molecule type" value="Genomic_DNA"/>
</dbReference>
<feature type="transmembrane region" description="Helical" evidence="7">
    <location>
        <begin position="254"/>
        <end position="274"/>
    </location>
</feature>
<dbReference type="InterPro" id="IPR020846">
    <property type="entry name" value="MFS_dom"/>
</dbReference>
<evidence type="ECO:0000256" key="2">
    <source>
        <dbReference type="ARBA" id="ARBA00022448"/>
    </source>
</evidence>
<feature type="transmembrane region" description="Helical" evidence="7">
    <location>
        <begin position="97"/>
        <end position="118"/>
    </location>
</feature>
<evidence type="ECO:0000256" key="7">
    <source>
        <dbReference type="SAM" id="Phobius"/>
    </source>
</evidence>
<evidence type="ECO:0000259" key="8">
    <source>
        <dbReference type="PROSITE" id="PS50850"/>
    </source>
</evidence>
<keyword evidence="5 7" id="KW-1133">Transmembrane helix</keyword>
<evidence type="ECO:0000256" key="1">
    <source>
        <dbReference type="ARBA" id="ARBA00004651"/>
    </source>
</evidence>
<dbReference type="SUPFAM" id="SSF103473">
    <property type="entry name" value="MFS general substrate transporter"/>
    <property type="match status" value="1"/>
</dbReference>
<name>A0A2A9G3X2_9PSEU</name>
<dbReference type="PANTHER" id="PTHR43045">
    <property type="entry name" value="SHIKIMATE TRANSPORTER"/>
    <property type="match status" value="1"/>
</dbReference>
<feature type="transmembrane region" description="Helical" evidence="7">
    <location>
        <begin position="316"/>
        <end position="334"/>
    </location>
</feature>
<evidence type="ECO:0000313" key="10">
    <source>
        <dbReference type="Proteomes" id="UP000243542"/>
    </source>
</evidence>
<keyword evidence="2" id="KW-0813">Transport</keyword>
<protein>
    <submittedName>
        <fullName evidence="9">MHS family shikimate/dehydroshikimate transporter-like MFS transporter</fullName>
    </submittedName>
</protein>
<evidence type="ECO:0000313" key="9">
    <source>
        <dbReference type="EMBL" id="PFG57339.1"/>
    </source>
</evidence>
<feature type="transmembrane region" description="Helical" evidence="7">
    <location>
        <begin position="36"/>
        <end position="55"/>
    </location>
</feature>
<evidence type="ECO:0000256" key="5">
    <source>
        <dbReference type="ARBA" id="ARBA00022989"/>
    </source>
</evidence>
<evidence type="ECO:0000256" key="6">
    <source>
        <dbReference type="ARBA" id="ARBA00023136"/>
    </source>
</evidence>
<dbReference type="AlphaFoldDB" id="A0A2A9G3X2"/>
<sequence>MEGSFLSERSAVSGAPAPKMSKTLLSTTMVGSVIEWYDWAVFSSAAALILNQLFFPKLSPTVGVLASLATFAVGLVARPVGGLILGHLGDKYGRRPVLVATFLMMGVATTLIGCLPTYETIGIAAPILLVVLRLAQGFGAGAEYAGATSMVVEGAPPSRRGYYASLPMMGIVGGIGLAAAVTAGMAYLPKDQLVSWGWRVPFLLSIVMVIVGTVVRMKVPETTVFEKVKASNQVARLPLGEVLRRQPGRALTAMAANAPLTFNIYVIQVFGLSYVTGRGVAKNVPLVGLLLGCVLGVILCPVAGKLADRYGRRGSYAAFCLFNGIFAGPFFLLLSTGGTVSIWVAMALGFGLGCITINAISASFIPELFDARYRFTAVVFTREVSLEGYSGSRIEVQSDYR</sequence>
<dbReference type="Gene3D" id="1.20.1250.20">
    <property type="entry name" value="MFS general substrate transporter like domains"/>
    <property type="match status" value="2"/>
</dbReference>
<feature type="transmembrane region" description="Helical" evidence="7">
    <location>
        <begin position="286"/>
        <end position="304"/>
    </location>
</feature>
<evidence type="ECO:0000256" key="3">
    <source>
        <dbReference type="ARBA" id="ARBA00022475"/>
    </source>
</evidence>
<gene>
    <name evidence="9" type="ORF">ATK36_0918</name>
</gene>
<dbReference type="InterPro" id="IPR036259">
    <property type="entry name" value="MFS_trans_sf"/>
</dbReference>
<dbReference type="GO" id="GO:0005886">
    <property type="term" value="C:plasma membrane"/>
    <property type="evidence" value="ECO:0007669"/>
    <property type="project" value="UniProtKB-SubCell"/>
</dbReference>
<reference evidence="9 10" key="1">
    <citation type="submission" date="2017-10" db="EMBL/GenBank/DDBJ databases">
        <title>Sequencing the genomes of 1000 actinobacteria strains.</title>
        <authorList>
            <person name="Klenk H.-P."/>
        </authorList>
    </citation>
    <scope>NUCLEOTIDE SEQUENCE [LARGE SCALE GENOMIC DNA]</scope>
    <source>
        <strain evidence="9 10">DSM 46092</strain>
    </source>
</reference>
<dbReference type="RefSeq" id="WP_098509942.1">
    <property type="nucleotide sequence ID" value="NZ_JBIAKZ010000053.1"/>
</dbReference>
<dbReference type="Pfam" id="PF07690">
    <property type="entry name" value="MFS_1"/>
    <property type="match status" value="1"/>
</dbReference>
<feature type="transmembrane region" description="Helical" evidence="7">
    <location>
        <begin position="61"/>
        <end position="85"/>
    </location>
</feature>
<comment type="caution">
    <text evidence="9">The sequence shown here is derived from an EMBL/GenBank/DDBJ whole genome shotgun (WGS) entry which is preliminary data.</text>
</comment>
<dbReference type="GO" id="GO:0022857">
    <property type="term" value="F:transmembrane transporter activity"/>
    <property type="evidence" value="ECO:0007669"/>
    <property type="project" value="InterPro"/>
</dbReference>
<keyword evidence="4 7" id="KW-0812">Transmembrane</keyword>
<accession>A0A2A9G3X2</accession>
<feature type="transmembrane region" description="Helical" evidence="7">
    <location>
        <begin position="166"/>
        <end position="188"/>
    </location>
</feature>
<dbReference type="PROSITE" id="PS00216">
    <property type="entry name" value="SUGAR_TRANSPORT_1"/>
    <property type="match status" value="1"/>
</dbReference>
<organism evidence="9 10">
    <name type="scientific">Amycolatopsis sulphurea</name>
    <dbReference type="NCBI Taxonomy" id="76022"/>
    <lineage>
        <taxon>Bacteria</taxon>
        <taxon>Bacillati</taxon>
        <taxon>Actinomycetota</taxon>
        <taxon>Actinomycetes</taxon>
        <taxon>Pseudonocardiales</taxon>
        <taxon>Pseudonocardiaceae</taxon>
        <taxon>Amycolatopsis</taxon>
    </lineage>
</organism>
<dbReference type="InterPro" id="IPR005829">
    <property type="entry name" value="Sugar_transporter_CS"/>
</dbReference>
<keyword evidence="6 7" id="KW-0472">Membrane</keyword>
<dbReference type="Proteomes" id="UP000243542">
    <property type="component" value="Unassembled WGS sequence"/>
</dbReference>
<keyword evidence="3" id="KW-1003">Cell membrane</keyword>
<proteinExistence type="predicted"/>
<feature type="transmembrane region" description="Helical" evidence="7">
    <location>
        <begin position="200"/>
        <end position="219"/>
    </location>
</feature>
<feature type="domain" description="Major facilitator superfamily (MFS) profile" evidence="8">
    <location>
        <begin position="24"/>
        <end position="401"/>
    </location>
</feature>
<dbReference type="PANTHER" id="PTHR43045:SF1">
    <property type="entry name" value="SHIKIMATE TRANSPORTER"/>
    <property type="match status" value="1"/>
</dbReference>
<dbReference type="InterPro" id="IPR011701">
    <property type="entry name" value="MFS"/>
</dbReference>
<comment type="subcellular location">
    <subcellularLocation>
        <location evidence="1">Cell membrane</location>
        <topology evidence="1">Multi-pass membrane protein</topology>
    </subcellularLocation>
</comment>
<keyword evidence="10" id="KW-1185">Reference proteome</keyword>
<evidence type="ECO:0000256" key="4">
    <source>
        <dbReference type="ARBA" id="ARBA00022692"/>
    </source>
</evidence>